<dbReference type="PANTHER" id="PTHR22943:SF248">
    <property type="entry name" value="SEVEN TM RECEPTOR"/>
    <property type="match status" value="1"/>
</dbReference>
<dbReference type="InterPro" id="IPR019428">
    <property type="entry name" value="7TM_GPCR_serpentine_rcpt_Str"/>
</dbReference>
<evidence type="ECO:0000256" key="1">
    <source>
        <dbReference type="SAM" id="Phobius"/>
    </source>
</evidence>
<feature type="non-terminal residue" evidence="2">
    <location>
        <position position="300"/>
    </location>
</feature>
<gene>
    <name evidence="2" type="ORF">PMAYCL1PPCAC_16356</name>
</gene>
<dbReference type="PANTHER" id="PTHR22943">
    <property type="entry name" value="7-TRANSMEMBRANE DOMAIN RECEPTOR C.ELEGANS"/>
    <property type="match status" value="1"/>
</dbReference>
<keyword evidence="1" id="KW-0472">Membrane</keyword>
<protein>
    <recommendedName>
        <fullName evidence="4">G protein-coupled receptor</fullName>
    </recommendedName>
</protein>
<sequence>MNTAFPVIANVNYGVGLCLNLIVLFFLLIGVSKRLGSYRYLHITFIIFNVTWTTFCWQCMGKLYTTKSKFCLFLLHNWFDSLHFVCLYNAFFSLFMVVVPLHFLYRYWMLYSPSHIKLFSGYRYVLTLCSFAIPEFAIWYAASFFLFKASDDQRAEVASALQQAYGIDALSNPMIIGEYFRDGRYNLPSVAGLLVFVGIVVLECGVMLFCTIRIYVYLAGARTYSVTARKFHRTIFVILIIQNAFPLVLIHINVGAYLIAPLFAIEINLSRDFTVLVAHFFVPLDALAILTLLPEYRRAI</sequence>
<keyword evidence="1" id="KW-0812">Transmembrane</keyword>
<feature type="transmembrane region" description="Helical" evidence="1">
    <location>
        <begin position="81"/>
        <end position="104"/>
    </location>
</feature>
<dbReference type="Pfam" id="PF10326">
    <property type="entry name" value="7TM_GPCR_Str"/>
    <property type="match status" value="1"/>
</dbReference>
<feature type="transmembrane region" description="Helical" evidence="1">
    <location>
        <begin position="43"/>
        <end position="61"/>
    </location>
</feature>
<feature type="transmembrane region" description="Helical" evidence="1">
    <location>
        <begin position="12"/>
        <end position="31"/>
    </location>
</feature>
<dbReference type="AlphaFoldDB" id="A0AAN5CKJ8"/>
<proteinExistence type="predicted"/>
<evidence type="ECO:0008006" key="4">
    <source>
        <dbReference type="Google" id="ProtNLM"/>
    </source>
</evidence>
<keyword evidence="1" id="KW-1133">Transmembrane helix</keyword>
<reference evidence="3" key="1">
    <citation type="submission" date="2022-10" db="EMBL/GenBank/DDBJ databases">
        <title>Genome assembly of Pristionchus species.</title>
        <authorList>
            <person name="Yoshida K."/>
            <person name="Sommer R.J."/>
        </authorList>
    </citation>
    <scope>NUCLEOTIDE SEQUENCE [LARGE SCALE GENOMIC DNA]</scope>
    <source>
        <strain evidence="3">RS5460</strain>
    </source>
</reference>
<keyword evidence="3" id="KW-1185">Reference proteome</keyword>
<feature type="transmembrane region" description="Helical" evidence="1">
    <location>
        <begin position="236"/>
        <end position="260"/>
    </location>
</feature>
<feature type="transmembrane region" description="Helical" evidence="1">
    <location>
        <begin position="124"/>
        <end position="147"/>
    </location>
</feature>
<name>A0AAN5CKJ8_9BILA</name>
<dbReference type="Proteomes" id="UP001328107">
    <property type="component" value="Unassembled WGS sequence"/>
</dbReference>
<evidence type="ECO:0000313" key="3">
    <source>
        <dbReference type="Proteomes" id="UP001328107"/>
    </source>
</evidence>
<organism evidence="2 3">
    <name type="scientific">Pristionchus mayeri</name>
    <dbReference type="NCBI Taxonomy" id="1317129"/>
    <lineage>
        <taxon>Eukaryota</taxon>
        <taxon>Metazoa</taxon>
        <taxon>Ecdysozoa</taxon>
        <taxon>Nematoda</taxon>
        <taxon>Chromadorea</taxon>
        <taxon>Rhabditida</taxon>
        <taxon>Rhabditina</taxon>
        <taxon>Diplogasteromorpha</taxon>
        <taxon>Diplogasteroidea</taxon>
        <taxon>Neodiplogasteridae</taxon>
        <taxon>Pristionchus</taxon>
    </lineage>
</organism>
<feature type="transmembrane region" description="Helical" evidence="1">
    <location>
        <begin position="272"/>
        <end position="293"/>
    </location>
</feature>
<accession>A0AAN5CKJ8</accession>
<feature type="transmembrane region" description="Helical" evidence="1">
    <location>
        <begin position="190"/>
        <end position="216"/>
    </location>
</feature>
<dbReference type="EMBL" id="BTRK01000004">
    <property type="protein sequence ID" value="GMR46161.1"/>
    <property type="molecule type" value="Genomic_DNA"/>
</dbReference>
<evidence type="ECO:0000313" key="2">
    <source>
        <dbReference type="EMBL" id="GMR46161.1"/>
    </source>
</evidence>
<comment type="caution">
    <text evidence="2">The sequence shown here is derived from an EMBL/GenBank/DDBJ whole genome shotgun (WGS) entry which is preliminary data.</text>
</comment>